<sequence length="218" mass="23775">MASFIPFGQGFLFSLSLCFDLGIVNVAIIKVGVEQGFRRSFMVGFGSCFGDLLYLTLALLGIGFLFEYPFIRWPLWTVGTIYLIWLAIQMARDAFRPKPTSSTGQQAQSRTAAKSLKQHWLTGLLLALSSPTSIMWFALIAGPIAGGMKYTFGYGLEWFIAGFFCAGLAWSATIAALSAWSGAAFGQTFVRIISGGAAVLLLYFAWHIITNALHELLG</sequence>
<evidence type="ECO:0000256" key="5">
    <source>
        <dbReference type="ARBA" id="ARBA00023136"/>
    </source>
</evidence>
<dbReference type="GO" id="GO:0005886">
    <property type="term" value="C:plasma membrane"/>
    <property type="evidence" value="ECO:0007669"/>
    <property type="project" value="UniProtKB-SubCell"/>
</dbReference>
<evidence type="ECO:0000313" key="8">
    <source>
        <dbReference type="Proteomes" id="UP000005387"/>
    </source>
</evidence>
<dbReference type="PANTHER" id="PTHR30086">
    <property type="entry name" value="ARGININE EXPORTER PROTEIN ARGO"/>
    <property type="match status" value="1"/>
</dbReference>
<reference evidence="7 8" key="1">
    <citation type="submission" date="2010-07" db="EMBL/GenBank/DDBJ databases">
        <title>The draft genome of Paenibacillus curdlanolyticus YK9.</title>
        <authorList>
            <consortium name="US DOE Joint Genome Institute (JGI-PGF)"/>
            <person name="Lucas S."/>
            <person name="Copeland A."/>
            <person name="Lapidus A."/>
            <person name="Cheng J.-F."/>
            <person name="Bruce D."/>
            <person name="Goodwin L."/>
            <person name="Pitluck S."/>
            <person name="Land M.L."/>
            <person name="Hauser L."/>
            <person name="Chang Y.-J."/>
            <person name="Jeffries C."/>
            <person name="Anderson I.J."/>
            <person name="Johnson E."/>
            <person name="Loganathan U."/>
            <person name="Mulhopadhyay B."/>
            <person name="Kyrpides N."/>
            <person name="Woyke T.J."/>
        </authorList>
    </citation>
    <scope>NUCLEOTIDE SEQUENCE [LARGE SCALE GENOMIC DNA]</scope>
    <source>
        <strain evidence="7 8">YK9</strain>
    </source>
</reference>
<dbReference type="Pfam" id="PF01810">
    <property type="entry name" value="LysE"/>
    <property type="match status" value="1"/>
</dbReference>
<dbReference type="GO" id="GO:0015171">
    <property type="term" value="F:amino acid transmembrane transporter activity"/>
    <property type="evidence" value="ECO:0007669"/>
    <property type="project" value="TreeGrafter"/>
</dbReference>
<feature type="transmembrane region" description="Helical" evidence="6">
    <location>
        <begin position="70"/>
        <end position="88"/>
    </location>
</feature>
<dbReference type="Proteomes" id="UP000005387">
    <property type="component" value="Unassembled WGS sequence"/>
</dbReference>
<keyword evidence="2" id="KW-1003">Cell membrane</keyword>
<keyword evidence="8" id="KW-1185">Reference proteome</keyword>
<proteinExistence type="predicted"/>
<dbReference type="RefSeq" id="WP_006036397.1">
    <property type="nucleotide sequence ID" value="NZ_AEDD01000001.1"/>
</dbReference>
<comment type="subcellular location">
    <subcellularLocation>
        <location evidence="1">Cell membrane</location>
        <topology evidence="1">Multi-pass membrane protein</topology>
    </subcellularLocation>
</comment>
<dbReference type="OrthoDB" id="2974197at2"/>
<dbReference type="InterPro" id="IPR001123">
    <property type="entry name" value="LeuE-type"/>
</dbReference>
<evidence type="ECO:0000256" key="2">
    <source>
        <dbReference type="ARBA" id="ARBA00022475"/>
    </source>
</evidence>
<keyword evidence="5 6" id="KW-0472">Membrane</keyword>
<gene>
    <name evidence="7" type="ORF">PaecuDRAFT_0380</name>
</gene>
<evidence type="ECO:0000256" key="6">
    <source>
        <dbReference type="SAM" id="Phobius"/>
    </source>
</evidence>
<dbReference type="EMBL" id="AEDD01000001">
    <property type="protein sequence ID" value="EFM12869.1"/>
    <property type="molecule type" value="Genomic_DNA"/>
</dbReference>
<organism evidence="7 8">
    <name type="scientific">Paenibacillus curdlanolyticus YK9</name>
    <dbReference type="NCBI Taxonomy" id="717606"/>
    <lineage>
        <taxon>Bacteria</taxon>
        <taxon>Bacillati</taxon>
        <taxon>Bacillota</taxon>
        <taxon>Bacilli</taxon>
        <taxon>Bacillales</taxon>
        <taxon>Paenibacillaceae</taxon>
        <taxon>Paenibacillus</taxon>
    </lineage>
</organism>
<keyword evidence="4 6" id="KW-1133">Transmembrane helix</keyword>
<protein>
    <submittedName>
        <fullName evidence="7">Lysine exporter protein (LYSE/YGGA)</fullName>
    </submittedName>
</protein>
<dbReference type="AlphaFoldDB" id="E0I3K5"/>
<evidence type="ECO:0000256" key="4">
    <source>
        <dbReference type="ARBA" id="ARBA00022989"/>
    </source>
</evidence>
<name>E0I3K5_9BACL</name>
<dbReference type="STRING" id="717606.PaecuDRAFT_0380"/>
<dbReference type="eggNOG" id="COG1280">
    <property type="taxonomic scope" value="Bacteria"/>
</dbReference>
<feature type="transmembrane region" description="Helical" evidence="6">
    <location>
        <begin position="158"/>
        <end position="177"/>
    </location>
</feature>
<evidence type="ECO:0000313" key="7">
    <source>
        <dbReference type="EMBL" id="EFM12869.1"/>
    </source>
</evidence>
<feature type="transmembrane region" description="Helical" evidence="6">
    <location>
        <begin position="6"/>
        <end position="29"/>
    </location>
</feature>
<evidence type="ECO:0000256" key="3">
    <source>
        <dbReference type="ARBA" id="ARBA00022692"/>
    </source>
</evidence>
<feature type="transmembrane region" description="Helical" evidence="6">
    <location>
        <begin position="41"/>
        <end position="64"/>
    </location>
</feature>
<evidence type="ECO:0000256" key="1">
    <source>
        <dbReference type="ARBA" id="ARBA00004651"/>
    </source>
</evidence>
<feature type="transmembrane region" description="Helical" evidence="6">
    <location>
        <begin position="120"/>
        <end position="146"/>
    </location>
</feature>
<keyword evidence="3 6" id="KW-0812">Transmembrane</keyword>
<feature type="transmembrane region" description="Helical" evidence="6">
    <location>
        <begin position="189"/>
        <end position="209"/>
    </location>
</feature>
<accession>E0I3K5</accession>
<dbReference type="PANTHER" id="PTHR30086:SF20">
    <property type="entry name" value="ARGININE EXPORTER PROTEIN ARGO-RELATED"/>
    <property type="match status" value="1"/>
</dbReference>